<dbReference type="CDD" id="cd00144">
    <property type="entry name" value="MPP_PPP_family"/>
    <property type="match status" value="1"/>
</dbReference>
<dbReference type="PANTHER" id="PTHR42850">
    <property type="entry name" value="METALLOPHOSPHOESTERASE"/>
    <property type="match status" value="1"/>
</dbReference>
<protein>
    <submittedName>
        <fullName evidence="2">Diadenosine tetraphosphatase</fullName>
    </submittedName>
</protein>
<dbReference type="Proteomes" id="UP000317093">
    <property type="component" value="Chromosome"/>
</dbReference>
<evidence type="ECO:0000259" key="1">
    <source>
        <dbReference type="Pfam" id="PF00149"/>
    </source>
</evidence>
<dbReference type="InterPro" id="IPR029052">
    <property type="entry name" value="Metallo-depent_PP-like"/>
</dbReference>
<accession>A0A518B5V9</accession>
<dbReference type="EMBL" id="CP036279">
    <property type="protein sequence ID" value="QDU62363.1"/>
    <property type="molecule type" value="Genomic_DNA"/>
</dbReference>
<dbReference type="GO" id="GO:0016791">
    <property type="term" value="F:phosphatase activity"/>
    <property type="evidence" value="ECO:0007669"/>
    <property type="project" value="TreeGrafter"/>
</dbReference>
<dbReference type="GO" id="GO:0005737">
    <property type="term" value="C:cytoplasm"/>
    <property type="evidence" value="ECO:0007669"/>
    <property type="project" value="TreeGrafter"/>
</dbReference>
<dbReference type="PANTHER" id="PTHR42850:SF4">
    <property type="entry name" value="ZINC-DEPENDENT ENDOPOLYPHOSPHATASE"/>
    <property type="match status" value="1"/>
</dbReference>
<dbReference type="RefSeq" id="WP_145259063.1">
    <property type="nucleotide sequence ID" value="NZ_CP036279.1"/>
</dbReference>
<sequence>MPRHLAIGDIHGCYRALRTLCDFVELRDDDVIITLGDYGNRGPDTRAVLEWLLQLEEKYDLKPLRGNHDVRMLRARKGKSGLRELMTVGGGATLKSYSSSKGNSARLADIPKEHWEFLKRRLLPYFETETHFFVHANADPKLPLAEQSEETLYWESFNDPPLHQSGKIMVCGHTSQKSGRPRFNGNAICIDTWACGNGWLSCLDVDSGTIWQASQKGKTRHLSMEDL</sequence>
<dbReference type="Gene3D" id="3.60.21.10">
    <property type="match status" value="1"/>
</dbReference>
<gene>
    <name evidence="2" type="ORF">Pan216_32300</name>
</gene>
<dbReference type="KEGG" id="knv:Pan216_32300"/>
<proteinExistence type="predicted"/>
<evidence type="ECO:0000313" key="2">
    <source>
        <dbReference type="EMBL" id="QDU62363.1"/>
    </source>
</evidence>
<feature type="domain" description="Calcineurin-like phosphoesterase" evidence="1">
    <location>
        <begin position="5"/>
        <end position="177"/>
    </location>
</feature>
<dbReference type="OrthoDB" id="384253at2"/>
<name>A0A518B5V9_9BACT</name>
<reference evidence="2 3" key="1">
    <citation type="submission" date="2019-02" db="EMBL/GenBank/DDBJ databases">
        <title>Deep-cultivation of Planctomycetes and their phenomic and genomic characterization uncovers novel biology.</title>
        <authorList>
            <person name="Wiegand S."/>
            <person name="Jogler M."/>
            <person name="Boedeker C."/>
            <person name="Pinto D."/>
            <person name="Vollmers J."/>
            <person name="Rivas-Marin E."/>
            <person name="Kohn T."/>
            <person name="Peeters S.H."/>
            <person name="Heuer A."/>
            <person name="Rast P."/>
            <person name="Oberbeckmann S."/>
            <person name="Bunk B."/>
            <person name="Jeske O."/>
            <person name="Meyerdierks A."/>
            <person name="Storesund J.E."/>
            <person name="Kallscheuer N."/>
            <person name="Luecker S."/>
            <person name="Lage O.M."/>
            <person name="Pohl T."/>
            <person name="Merkel B.J."/>
            <person name="Hornburger P."/>
            <person name="Mueller R.-W."/>
            <person name="Bruemmer F."/>
            <person name="Labrenz M."/>
            <person name="Spormann A.M."/>
            <person name="Op den Camp H."/>
            <person name="Overmann J."/>
            <person name="Amann R."/>
            <person name="Jetten M.S.M."/>
            <person name="Mascher T."/>
            <person name="Medema M.H."/>
            <person name="Devos D.P."/>
            <person name="Kaster A.-K."/>
            <person name="Ovreas L."/>
            <person name="Rohde M."/>
            <person name="Galperin M.Y."/>
            <person name="Jogler C."/>
        </authorList>
    </citation>
    <scope>NUCLEOTIDE SEQUENCE [LARGE SCALE GENOMIC DNA]</scope>
    <source>
        <strain evidence="2 3">Pan216</strain>
    </source>
</reference>
<organism evidence="2 3">
    <name type="scientific">Kolteria novifilia</name>
    <dbReference type="NCBI Taxonomy" id="2527975"/>
    <lineage>
        <taxon>Bacteria</taxon>
        <taxon>Pseudomonadati</taxon>
        <taxon>Planctomycetota</taxon>
        <taxon>Planctomycetia</taxon>
        <taxon>Kolteriales</taxon>
        <taxon>Kolteriaceae</taxon>
        <taxon>Kolteria</taxon>
    </lineage>
</organism>
<dbReference type="SUPFAM" id="SSF56300">
    <property type="entry name" value="Metallo-dependent phosphatases"/>
    <property type="match status" value="1"/>
</dbReference>
<dbReference type="InterPro" id="IPR004843">
    <property type="entry name" value="Calcineurin-like_PHP"/>
</dbReference>
<dbReference type="InterPro" id="IPR050126">
    <property type="entry name" value="Ap4A_hydrolase"/>
</dbReference>
<dbReference type="AlphaFoldDB" id="A0A518B5V9"/>
<keyword evidence="3" id="KW-1185">Reference proteome</keyword>
<dbReference type="GO" id="GO:0008803">
    <property type="term" value="F:bis(5'-nucleosyl)-tetraphosphatase (symmetrical) activity"/>
    <property type="evidence" value="ECO:0007669"/>
    <property type="project" value="TreeGrafter"/>
</dbReference>
<dbReference type="Pfam" id="PF00149">
    <property type="entry name" value="Metallophos"/>
    <property type="match status" value="1"/>
</dbReference>
<evidence type="ECO:0000313" key="3">
    <source>
        <dbReference type="Proteomes" id="UP000317093"/>
    </source>
</evidence>
<dbReference type="GO" id="GO:0110154">
    <property type="term" value="P:RNA decapping"/>
    <property type="evidence" value="ECO:0007669"/>
    <property type="project" value="TreeGrafter"/>
</dbReference>